<dbReference type="Proteomes" id="UP000327011">
    <property type="component" value="Unassembled WGS sequence"/>
</dbReference>
<gene>
    <name evidence="2" type="ORF">F5972_16330</name>
</gene>
<evidence type="ECO:0000313" key="3">
    <source>
        <dbReference type="Proteomes" id="UP000327011"/>
    </source>
</evidence>
<organism evidence="2 3">
    <name type="scientific">Microbispora cellulosiformans</name>
    <dbReference type="NCBI Taxonomy" id="2614688"/>
    <lineage>
        <taxon>Bacteria</taxon>
        <taxon>Bacillati</taxon>
        <taxon>Actinomycetota</taxon>
        <taxon>Actinomycetes</taxon>
        <taxon>Streptosporangiales</taxon>
        <taxon>Streptosporangiaceae</taxon>
        <taxon>Microbispora</taxon>
    </lineage>
</organism>
<protein>
    <submittedName>
        <fullName evidence="2">Uncharacterized protein</fullName>
    </submittedName>
</protein>
<dbReference type="EMBL" id="VYTZ01000005">
    <property type="protein sequence ID" value="KAA9378419.1"/>
    <property type="molecule type" value="Genomic_DNA"/>
</dbReference>
<evidence type="ECO:0000256" key="1">
    <source>
        <dbReference type="SAM" id="MobiDB-lite"/>
    </source>
</evidence>
<evidence type="ECO:0000313" key="2">
    <source>
        <dbReference type="EMBL" id="KAA9378419.1"/>
    </source>
</evidence>
<comment type="caution">
    <text evidence="2">The sequence shown here is derived from an EMBL/GenBank/DDBJ whole genome shotgun (WGS) entry which is preliminary data.</text>
</comment>
<feature type="region of interest" description="Disordered" evidence="1">
    <location>
        <begin position="1"/>
        <end position="37"/>
    </location>
</feature>
<proteinExistence type="predicted"/>
<sequence>MRTVPLSSPWCGSGDHPAGGRGDDRPGRSGRPGGDWQQYLANPLDEIKAELRALSERIANLESRKV</sequence>
<keyword evidence="3" id="KW-1185">Reference proteome</keyword>
<dbReference type="AlphaFoldDB" id="A0A5J5K2D8"/>
<name>A0A5J5K2D8_9ACTN</name>
<reference evidence="2 3" key="1">
    <citation type="submission" date="2019-09" db="EMBL/GenBank/DDBJ databases">
        <title>Screening of Novel Bioactive Compounds from Soil-Associated.</title>
        <authorList>
            <person name="Gong X."/>
        </authorList>
    </citation>
    <scope>NUCLEOTIDE SEQUENCE [LARGE SCALE GENOMIC DNA]</scope>
    <source>
        <strain evidence="2 3">Gxj-6</strain>
    </source>
</reference>
<accession>A0A5J5K2D8</accession>